<accession>A0A7N4NZR8</accession>
<dbReference type="InParanoid" id="A0A7N4NZR8"/>
<feature type="compositionally biased region" description="Polar residues" evidence="2">
    <location>
        <begin position="1256"/>
        <end position="1278"/>
    </location>
</feature>
<feature type="coiled-coil region" evidence="1">
    <location>
        <begin position="1440"/>
        <end position="1782"/>
    </location>
</feature>
<dbReference type="GeneTree" id="ENSGT00730000111007"/>
<feature type="coiled-coil region" evidence="1">
    <location>
        <begin position="254"/>
        <end position="521"/>
    </location>
</feature>
<keyword evidence="1" id="KW-0175">Coiled coil</keyword>
<feature type="coiled-coil region" evidence="1">
    <location>
        <begin position="985"/>
        <end position="1033"/>
    </location>
</feature>
<feature type="coiled-coil region" evidence="1">
    <location>
        <begin position="863"/>
        <end position="918"/>
    </location>
</feature>
<feature type="region of interest" description="Disordered" evidence="2">
    <location>
        <begin position="1203"/>
        <end position="1223"/>
    </location>
</feature>
<feature type="coiled-coil region" evidence="1">
    <location>
        <begin position="2410"/>
        <end position="2616"/>
    </location>
</feature>
<feature type="coiled-coil region" evidence="1">
    <location>
        <begin position="1297"/>
        <end position="1352"/>
    </location>
</feature>
<feature type="coiled-coil region" evidence="1">
    <location>
        <begin position="1071"/>
        <end position="1126"/>
    </location>
</feature>
<evidence type="ECO:0000313" key="5">
    <source>
        <dbReference type="Proteomes" id="UP000007648"/>
    </source>
</evidence>
<dbReference type="InterPro" id="IPR026202">
    <property type="entry name" value="GOLGB1"/>
</dbReference>
<dbReference type="CTD" id="2804"/>
<feature type="coiled-coil region" evidence="1">
    <location>
        <begin position="3045"/>
        <end position="3072"/>
    </location>
</feature>
<feature type="region of interest" description="Disordered" evidence="2">
    <location>
        <begin position="3119"/>
        <end position="3142"/>
    </location>
</feature>
<feature type="region of interest" description="Disordered" evidence="2">
    <location>
        <begin position="1256"/>
        <end position="1286"/>
    </location>
</feature>
<feature type="region of interest" description="Disordered" evidence="2">
    <location>
        <begin position="3009"/>
        <end position="3030"/>
    </location>
</feature>
<reference evidence="4" key="3">
    <citation type="submission" date="2025-09" db="UniProtKB">
        <authorList>
            <consortium name="Ensembl"/>
        </authorList>
    </citation>
    <scope>IDENTIFICATION</scope>
</reference>
<dbReference type="GO" id="GO:0005793">
    <property type="term" value="C:endoplasmic reticulum-Golgi intermediate compartment"/>
    <property type="evidence" value="ECO:0007669"/>
    <property type="project" value="TreeGrafter"/>
</dbReference>
<evidence type="ECO:0000256" key="3">
    <source>
        <dbReference type="SAM" id="Phobius"/>
    </source>
</evidence>
<reference evidence="4 5" key="1">
    <citation type="journal article" date="2011" name="Proc. Natl. Acad. Sci. U.S.A.">
        <title>Genetic diversity and population structure of the endangered marsupial Sarcophilus harrisii (Tasmanian devil).</title>
        <authorList>
            <person name="Miller W."/>
            <person name="Hayes V.M."/>
            <person name="Ratan A."/>
            <person name="Petersen D.C."/>
            <person name="Wittekindt N.E."/>
            <person name="Miller J."/>
            <person name="Walenz B."/>
            <person name="Knight J."/>
            <person name="Qi J."/>
            <person name="Zhao F."/>
            <person name="Wang Q."/>
            <person name="Bedoya-Reina O.C."/>
            <person name="Katiyar N."/>
            <person name="Tomsho L.P."/>
            <person name="Kasson L.M."/>
            <person name="Hardie R.A."/>
            <person name="Woodbridge P."/>
            <person name="Tindall E.A."/>
            <person name="Bertelsen M.F."/>
            <person name="Dixon D."/>
            <person name="Pyecroft S."/>
            <person name="Helgen K.M."/>
            <person name="Lesk A.M."/>
            <person name="Pringle T.H."/>
            <person name="Patterson N."/>
            <person name="Zhang Y."/>
            <person name="Kreiss A."/>
            <person name="Woods G.M."/>
            <person name="Jones M.E."/>
            <person name="Schuster S.C."/>
        </authorList>
    </citation>
    <scope>NUCLEOTIDE SEQUENCE [LARGE SCALE GENOMIC DNA]</scope>
</reference>
<feature type="coiled-coil region" evidence="1">
    <location>
        <begin position="192"/>
        <end position="219"/>
    </location>
</feature>
<feature type="region of interest" description="Disordered" evidence="2">
    <location>
        <begin position="522"/>
        <end position="556"/>
    </location>
</feature>
<dbReference type="FunCoup" id="A0A7N4NZR8">
    <property type="interactions" value="2384"/>
</dbReference>
<dbReference type="Ensembl" id="ENSSHAT00000039040.1">
    <property type="protein sequence ID" value="ENSSHAP00000030922.1"/>
    <property type="gene ID" value="ENSSHAG00000010403.2"/>
</dbReference>
<feature type="coiled-coil region" evidence="1">
    <location>
        <begin position="141"/>
        <end position="168"/>
    </location>
</feature>
<dbReference type="GO" id="GO:0016020">
    <property type="term" value="C:membrane"/>
    <property type="evidence" value="ECO:0007669"/>
    <property type="project" value="TreeGrafter"/>
</dbReference>
<dbReference type="GO" id="GO:0005801">
    <property type="term" value="C:cis-Golgi network"/>
    <property type="evidence" value="ECO:0007669"/>
    <property type="project" value="Ensembl"/>
</dbReference>
<feature type="compositionally biased region" description="Polar residues" evidence="2">
    <location>
        <begin position="620"/>
        <end position="630"/>
    </location>
</feature>
<proteinExistence type="predicted"/>
<keyword evidence="5" id="KW-1185">Reference proteome</keyword>
<keyword evidence="3" id="KW-0812">Transmembrane</keyword>
<feature type="coiled-coil region" evidence="1">
    <location>
        <begin position="3173"/>
        <end position="3200"/>
    </location>
</feature>
<reference evidence="4" key="2">
    <citation type="submission" date="2025-08" db="UniProtKB">
        <authorList>
            <consortium name="Ensembl"/>
        </authorList>
    </citation>
    <scope>IDENTIFICATION</scope>
</reference>
<feature type="coiled-coil region" evidence="1">
    <location>
        <begin position="1841"/>
        <end position="2083"/>
    </location>
</feature>
<feature type="coiled-coil region" evidence="1">
    <location>
        <begin position="561"/>
        <end position="588"/>
    </location>
</feature>
<dbReference type="GeneID" id="100922979"/>
<keyword evidence="3" id="KW-1133">Transmembrane helix</keyword>
<feature type="coiled-coil region" evidence="1">
    <location>
        <begin position="2109"/>
        <end position="2355"/>
    </location>
</feature>
<feature type="compositionally biased region" description="Basic and acidic residues" evidence="2">
    <location>
        <begin position="604"/>
        <end position="617"/>
    </location>
</feature>
<gene>
    <name evidence="4" type="primary">GOLGB1</name>
</gene>
<feature type="transmembrane region" description="Helical" evidence="3">
    <location>
        <begin position="3252"/>
        <end position="3271"/>
    </location>
</feature>
<feature type="region of interest" description="Disordered" evidence="2">
    <location>
        <begin position="952"/>
        <end position="974"/>
    </location>
</feature>
<name>A0A7N4NZR8_SARHA</name>
<feature type="coiled-coil region" evidence="1">
    <location>
        <begin position="2815"/>
        <end position="3005"/>
    </location>
</feature>
<dbReference type="RefSeq" id="XP_023354825.1">
    <property type="nucleotide sequence ID" value="XM_023499057.2"/>
</dbReference>
<evidence type="ECO:0000256" key="1">
    <source>
        <dbReference type="SAM" id="Coils"/>
    </source>
</evidence>
<protein>
    <submittedName>
        <fullName evidence="4">Golgin B1</fullName>
    </submittedName>
</protein>
<dbReference type="PANTHER" id="PTHR18887:SF2">
    <property type="entry name" value="GOLGIN SUBFAMILY B MEMBER 1"/>
    <property type="match status" value="1"/>
</dbReference>
<sequence>MLSRLSGIANTVLQELSGDGTDGEIVGCPNPELTQEPDMELNSGTNEDILERLAHTEQLVIQLKDVIREKDIQLQQKDVILEEERKAADTKMTKLKLQAKARLASLNKRMEEMKAQGGIGSSQELQSEKQQLPNKCDTPPKENQMEGFEMLKQKLQEKEELIGILQTQLTQVQGDQAAQCNTSPKDDQMEGFEMLKQKLQEKEELISNLQAQLSQVQAEQAAQEVVREKDARFESQVRLHEDELLQLVTQKEVETEMQQNLRTLHRKLEEQEEALLGRAQVVDLLQQELSVAEQKNQVLSEQLQQLEAEKNTLKTVLERERQESKNLIEKMELEVAERKLSLHSLEEEMRCLLEQLEQAGQIRAELESQCSALEQNHKIAGEEKDSKILCLQKSEKELQFACEALKAQNEKLLQDINHQSFQSAQTIQQLEDELQQKSKEINQFLIEPVLQKSEMASQTSSPDENSQTLKVDLEENIASLQKRVAELEEEKCTLLLGTVELEELKVENERLHSQITLLEAQHGSEMTGGEETGQIISDEITKSSTNKSSEESRQEDNLEIIVSQKHKLSVLLLEMKEAQEEIAFLKGQLQITKPNTNLISEVSEKGETKEREDEGMIHQDTGSSCPSMQSEKCSPIVIDVEGTESAVPQKQSSTSLDVPLVHIANTEMEMESTKETVKDSLSISQDLILCQQDELKRLEGHVLELESSLQKAKDSYEKSLGEKAEEINKLVQLVEDFKKNEEKSKSTLSALCDERDQLLIQVKELCIITDLKAQIKQLEENLAEAEKQRISDYENKTSRESLLTEQIQSLSTESKSKDLKIETLQKELDEMHLRLSDQSTLIGNLKSELLKKESEMFDLEEHLRSTSHKMEELSQILSQKELERARVDQLLLEKTKVVETLQQAIEEKDQQVTEISVRMSEKIVQLNEEKFSLGVEVKTLKEQLNVLSIPKEDKKEKETEEKEEECSGLKHDQDGKIVSSPLIKNEELQSELNLLKKESDQVKRKLQAALINRKELMKKVTQLEKDLAQVKNESKEETLFCEGDGVAATQQGKDGKTKPEESAIPESRETEIALNQKIAEKELELQNLKRDFEEKVAAEKQLQALINEMKQNLQDKLNIIDLLQAEITENQRVIQNLTTCNKDSGDRDSATPIKETVISTAGAESGEHWKLDLEDRILNLEQEKEQLQKKLQEVLASRKVTLKKAQEKDRHHREQLKQQKDDYNLLQERFDEQSKENESIRDQLRELEIRVRESTDTGLAVNSNTQELDTPQNLSEPISKTKEEWPSQMTLECKNDLQEEDNSVELLRTQLKELQIQKEELEFRVSSTINDLSQKSEESVVLQEQIKKLLLEAEGLKIATHEAETQVINLKLELESSQMEITRLERFRELQPELDELKSLMNQKNEEVDVLHVQVREKDDILVKVQTEIVEQEDLIKALHVQLEMQAKEHEEKIKQLQVELSEIQRKPEEVEEEAKSKQQIQRKLQAALISRKETLKESKCLKEELSLAKNNIETLTKTLADAESQISAHCKERDVLLDKLVVLQEEKERLIAEVDRSLLESQNLSSSCESLKLALEGLTEDKEKLMKEIESLKCTQIAENTEWQEKHKELQKEYEILLQSYENVSNEAGRIQHVVETVRQEKQELYGKLKNTETKKKDIEKQLQEAEQEMEEMKEKMRKFAKSKQQKILELEEENDRLRAEVHLVGSESKEPVEMLHSSPSMKEELEDTKSKYESLSKEFETLMAEKNSLSEEIQNLKQQLKETESKLGKSIEDLKKYEIQMDNIEVAQQAVSVPVPDEIEKQVSVRTNASSDYSAPIPVESSAMADTSANEGISSHDEINTYIQQIDQLTERIKELEEEKMMREEKDCSLDDNKDVLLNQLEAKDGELKTLHEEVTKINLLNEKIQEDLAKVTKLKEIVEVEKDDLEERLMNQLAELNGSIGNYQQDVTDAQTKNELLESEIQNLQKCVSELEEEKRQAVKEKNRIESEIRKEYLEKLQSAQKGGHGNKTHTKELQELLKEKQQEVKQLQKDCIRYQEKISGLERTVKALEFVQNESQKELEMVKENLAQVEEDRKKVQSELDYCKVLLDDTQSEAARVLADSLKMKKELQSNKELVKSQMKQKDEDLERKLEQAEDKHMKEVKNMQEKLDALHREKVHLEETFGEVQVTLNKKDQEVKQLQENLNSTLAQLAAFTKSMSSLQDDRDRVIDEAKKWEKKFSDAIQTKEEEIRAKEENCSILKDHLRQMSIHMEELQINISRLEHDRQTWESKAQTEVQFQQKVSENLQGENKGLMSQLEESKQMYSNSQNELAKLDAEVKSLRDQLTEANSSLAKCKEAKEKLEGIAKQQETDFQNCKFNCEQLEADLQASRDLTGKLHEEISTKDQKIITLLSAKEEAVLLAISELQQQHGKEIKELESHLTQKEEEKAALEDEKKKAVEKTSQLMETMKTIKKDSKQQKAQLDSFTKSMSSLQDDRDRILGDYQQLEERHLSVILEKDQLIQEAAAENNKLKEEIRCLRGQMDDLNSENAKLTAEQYQRITKDYQQRQLLEIRLQRSQELENEKIKLERKLKESEGLREELKKSSDALEEEKQTLTKEIESLRTSVSQLKCQMTALQEGGSLGEFQAQLKGGEEEVHRLGITLSLSQKKVTELEEELARVQKEAAKQVGEIEEKLKKELKHLRHDAGIMRNETETAEERVAELASDLVEMEQRLFKVTEENKDLKAQIQAFGKSMGSLQDSRDHANEELQELKKMHTASLEEQQRLTDTLKEELTKLREDQVLLSKERDELVSKVASLESCVEDDNSLSHLEKLNQQLRSKDDELFHLSSQLESSSNQIQSFSKAMASLQAERDHLLSELDKMRKSEEGRQWSSPQHFTSPSEMSLKKAMNSLQNDRDRLLKELKNLQQQYLQINQENTELRPLKVQLQEYQEQTNKYLSVQEQLKQENLSCQQELQHLRKEKNTWEVQEKQVREQYLMVLSDKEQQLNHLQSLVQELRSSSSRPSVLSEQYQKQPSPEAAISPESTRALDSEIGLLKTQLNDSLKEVHQKELRIQQLNSKLSQIFEEKSSLSIQLRGSSQSLRESHQRYNDLLNHCTGLKRQIQEMQPLSKETGTLTTDAAPGAPQEKNEPHRESDPMELRELQLRFSEAQQEQCNTRQEVSHLKKLLEEERDHRLAAEEALSAAQEEIRRLELNEWTPAQNSSISDCGIHEQAILIEPVNSSFRRTRSNVGWRRILRSLCYSRTRVPLLAAVYILMLHVLVLLCFTGHL</sequence>
<dbReference type="PANTHER" id="PTHR18887">
    <property type="entry name" value="GOLGI-ASSOCIATED PROTEIN GCP360-RELATED"/>
    <property type="match status" value="1"/>
</dbReference>
<feature type="coiled-coil region" evidence="1">
    <location>
        <begin position="768"/>
        <end position="827"/>
    </location>
</feature>
<evidence type="ECO:0000313" key="4">
    <source>
        <dbReference type="Ensembl" id="ENSSHAP00000030922.1"/>
    </source>
</evidence>
<dbReference type="Proteomes" id="UP000007648">
    <property type="component" value="Unassembled WGS sequence"/>
</dbReference>
<feature type="region of interest" description="Disordered" evidence="2">
    <location>
        <begin position="604"/>
        <end position="630"/>
    </location>
</feature>
<feature type="compositionally biased region" description="Basic and acidic residues" evidence="2">
    <location>
        <begin position="3132"/>
        <end position="3142"/>
    </location>
</feature>
<organism evidence="4 5">
    <name type="scientific">Sarcophilus harrisii</name>
    <name type="common">Tasmanian devil</name>
    <name type="synonym">Sarcophilus laniarius</name>
    <dbReference type="NCBI Taxonomy" id="9305"/>
    <lineage>
        <taxon>Eukaryota</taxon>
        <taxon>Metazoa</taxon>
        <taxon>Chordata</taxon>
        <taxon>Craniata</taxon>
        <taxon>Vertebrata</taxon>
        <taxon>Euteleostomi</taxon>
        <taxon>Mammalia</taxon>
        <taxon>Metatheria</taxon>
        <taxon>Dasyuromorphia</taxon>
        <taxon>Dasyuridae</taxon>
        <taxon>Sarcophilus</taxon>
    </lineage>
</organism>
<evidence type="ECO:0000256" key="2">
    <source>
        <dbReference type="SAM" id="MobiDB-lite"/>
    </source>
</evidence>
<keyword evidence="3" id="KW-0472">Membrane</keyword>
<feature type="coiled-coil region" evidence="1">
    <location>
        <begin position="2647"/>
        <end position="2784"/>
    </location>
</feature>